<organism evidence="8 9">
    <name type="scientific">Talaromyces rugulosus</name>
    <name type="common">Penicillium rugulosum</name>
    <dbReference type="NCBI Taxonomy" id="121627"/>
    <lineage>
        <taxon>Eukaryota</taxon>
        <taxon>Fungi</taxon>
        <taxon>Dikarya</taxon>
        <taxon>Ascomycota</taxon>
        <taxon>Pezizomycotina</taxon>
        <taxon>Eurotiomycetes</taxon>
        <taxon>Eurotiomycetidae</taxon>
        <taxon>Eurotiales</taxon>
        <taxon>Trichocomaceae</taxon>
        <taxon>Talaromyces</taxon>
        <taxon>Talaromyces sect. Islandici</taxon>
    </lineage>
</organism>
<dbReference type="Pfam" id="PF00172">
    <property type="entry name" value="Zn_clus"/>
    <property type="match status" value="1"/>
</dbReference>
<dbReference type="GO" id="GO:0006351">
    <property type="term" value="P:DNA-templated transcription"/>
    <property type="evidence" value="ECO:0007669"/>
    <property type="project" value="InterPro"/>
</dbReference>
<dbReference type="SUPFAM" id="SSF57701">
    <property type="entry name" value="Zn2/Cys6 DNA-binding domain"/>
    <property type="match status" value="1"/>
</dbReference>
<dbReference type="Pfam" id="PF04082">
    <property type="entry name" value="Fungal_trans"/>
    <property type="match status" value="1"/>
</dbReference>
<evidence type="ECO:0000256" key="6">
    <source>
        <dbReference type="ARBA" id="ARBA00023242"/>
    </source>
</evidence>
<dbReference type="EMBL" id="CP055901">
    <property type="protein sequence ID" value="QKX59738.1"/>
    <property type="molecule type" value="Genomic_DNA"/>
</dbReference>
<dbReference type="OrthoDB" id="4522857at2759"/>
<keyword evidence="5" id="KW-0804">Transcription</keyword>
<dbReference type="SMART" id="SM00066">
    <property type="entry name" value="GAL4"/>
    <property type="match status" value="1"/>
</dbReference>
<proteinExistence type="predicted"/>
<dbReference type="GO" id="GO:0005634">
    <property type="term" value="C:nucleus"/>
    <property type="evidence" value="ECO:0007669"/>
    <property type="project" value="UniProtKB-SubCell"/>
</dbReference>
<sequence>MATPATPDEHMSDASDSSAYAPKSKTVCVLCRRRKVKCDRIKPSCSFCVKNGTASLCQYVASEKKRGLRAGYVSQLENRLDRLEAEIRDLKTLTAQNVHYNQPPVIPSPPSNSNDATHQINEDLSSALAGPPAMQAPTEHDETRSPSRSAFVELCSAWFDKFHGWFPILHPPTVMQTLQDISISLELSPLYVVLKAIAAVTLPHVGFVTSLSHDQRRVISADYAQDIALHAMDSLSLPSLQAVLIVSVLEYGNGKLSKFWNLIALCKRMAMQLGLQDLVVHQCGNFSNPSVLPPRMLPFPNTLIDQEEKTRAYWMTELLDGSSTMGAAWNLSLSRPHMTIATPSATSSSSSASYMAGYQDNPALYPCGEDIWTTAFPEFCISVASFEDLETSSSFTSYVNLVANELYVVHQFLQQPFDRRSVHGRAKWQAECKNVDERLQKCRAGSPLFQNGFKGGYYNPHYSTTAAPGPAVNATPSAVTEISSLVNGSIVPTPEKASFDPVAILSFAMYDMAIIALYQRLAFPANDIERPHGPFYHAIQRCLDASDEMTTVVRSVSDADLENMSPHLIFPLFVAARFFLVHARITGVETPRNIDLLIYSLRVCGQRWNLARRLEKVLRAACAERQVTINFSALPPQFFDLQYSHLDIDKVLEVWADSQDVNNIASSHLVGW</sequence>
<dbReference type="InterPro" id="IPR001138">
    <property type="entry name" value="Zn2Cys6_DnaBD"/>
</dbReference>
<dbReference type="RefSeq" id="XP_035345915.1">
    <property type="nucleotide sequence ID" value="XM_035490022.1"/>
</dbReference>
<evidence type="ECO:0000313" key="9">
    <source>
        <dbReference type="Proteomes" id="UP000509510"/>
    </source>
</evidence>
<dbReference type="CDD" id="cd12148">
    <property type="entry name" value="fungal_TF_MHR"/>
    <property type="match status" value="1"/>
</dbReference>
<evidence type="ECO:0000256" key="5">
    <source>
        <dbReference type="ARBA" id="ARBA00023163"/>
    </source>
</evidence>
<evidence type="ECO:0000256" key="3">
    <source>
        <dbReference type="ARBA" id="ARBA00023015"/>
    </source>
</evidence>
<dbReference type="Proteomes" id="UP000509510">
    <property type="component" value="Chromosome IV"/>
</dbReference>
<dbReference type="GO" id="GO:0003677">
    <property type="term" value="F:DNA binding"/>
    <property type="evidence" value="ECO:0007669"/>
    <property type="project" value="UniProtKB-KW"/>
</dbReference>
<evidence type="ECO:0000313" key="8">
    <source>
        <dbReference type="EMBL" id="QKX59738.1"/>
    </source>
</evidence>
<evidence type="ECO:0000256" key="2">
    <source>
        <dbReference type="ARBA" id="ARBA00022723"/>
    </source>
</evidence>
<keyword evidence="6" id="KW-0539">Nucleus</keyword>
<accession>A0A7H8R178</accession>
<dbReference type="AlphaFoldDB" id="A0A7H8R178"/>
<dbReference type="Gene3D" id="4.10.240.10">
    <property type="entry name" value="Zn(2)-C6 fungal-type DNA-binding domain"/>
    <property type="match status" value="1"/>
</dbReference>
<reference evidence="9" key="1">
    <citation type="submission" date="2020-06" db="EMBL/GenBank/DDBJ databases">
        <title>A chromosome-scale genome assembly of Talaromyces rugulosus W13939.</title>
        <authorList>
            <person name="Wang B."/>
            <person name="Guo L."/>
            <person name="Ye K."/>
            <person name="Wang L."/>
        </authorList>
    </citation>
    <scope>NUCLEOTIDE SEQUENCE [LARGE SCALE GENOMIC DNA]</scope>
    <source>
        <strain evidence="9">W13939</strain>
    </source>
</reference>
<evidence type="ECO:0000259" key="7">
    <source>
        <dbReference type="PROSITE" id="PS50048"/>
    </source>
</evidence>
<evidence type="ECO:0000256" key="4">
    <source>
        <dbReference type="ARBA" id="ARBA00023125"/>
    </source>
</evidence>
<protein>
    <recommendedName>
        <fullName evidence="7">Zn(2)-C6 fungal-type domain-containing protein</fullName>
    </recommendedName>
</protein>
<keyword evidence="2" id="KW-0479">Metal-binding</keyword>
<dbReference type="InterPro" id="IPR007219">
    <property type="entry name" value="XnlR_reg_dom"/>
</dbReference>
<dbReference type="PROSITE" id="PS50048">
    <property type="entry name" value="ZN2_CY6_FUNGAL_2"/>
    <property type="match status" value="1"/>
</dbReference>
<dbReference type="PANTHER" id="PTHR47338">
    <property type="entry name" value="ZN(II)2CYS6 TRANSCRIPTION FACTOR (EUROFUNG)-RELATED"/>
    <property type="match status" value="1"/>
</dbReference>
<dbReference type="GeneID" id="55994373"/>
<dbReference type="GO" id="GO:0000981">
    <property type="term" value="F:DNA-binding transcription factor activity, RNA polymerase II-specific"/>
    <property type="evidence" value="ECO:0007669"/>
    <property type="project" value="InterPro"/>
</dbReference>
<name>A0A7H8R178_TALRU</name>
<evidence type="ECO:0000256" key="1">
    <source>
        <dbReference type="ARBA" id="ARBA00004123"/>
    </source>
</evidence>
<gene>
    <name evidence="8" type="ORF">TRUGW13939_06880</name>
</gene>
<keyword evidence="9" id="KW-1185">Reference proteome</keyword>
<dbReference type="InterPro" id="IPR036864">
    <property type="entry name" value="Zn2-C6_fun-type_DNA-bd_sf"/>
</dbReference>
<dbReference type="GO" id="GO:0008270">
    <property type="term" value="F:zinc ion binding"/>
    <property type="evidence" value="ECO:0007669"/>
    <property type="project" value="InterPro"/>
</dbReference>
<dbReference type="KEGG" id="trg:TRUGW13939_06880"/>
<dbReference type="PROSITE" id="PS00463">
    <property type="entry name" value="ZN2_CY6_FUNGAL_1"/>
    <property type="match status" value="1"/>
</dbReference>
<comment type="subcellular location">
    <subcellularLocation>
        <location evidence="1">Nucleus</location>
    </subcellularLocation>
</comment>
<dbReference type="CDD" id="cd00067">
    <property type="entry name" value="GAL4"/>
    <property type="match status" value="1"/>
</dbReference>
<keyword evidence="4" id="KW-0238">DNA-binding</keyword>
<dbReference type="PANTHER" id="PTHR47338:SF20">
    <property type="entry name" value="ZN(II)2CYS6 TRANSCRIPTION FACTOR (EUROFUNG)"/>
    <property type="match status" value="1"/>
</dbReference>
<keyword evidence="3" id="KW-0805">Transcription regulation</keyword>
<feature type="domain" description="Zn(2)-C6 fungal-type" evidence="7">
    <location>
        <begin position="27"/>
        <end position="59"/>
    </location>
</feature>
<dbReference type="InterPro" id="IPR050815">
    <property type="entry name" value="TF_fung"/>
</dbReference>